<proteinExistence type="predicted"/>
<comment type="caution">
    <text evidence="2">The sequence shown here is derived from an EMBL/GenBank/DDBJ whole genome shotgun (WGS) entry which is preliminary data.</text>
</comment>
<evidence type="ECO:0000313" key="3">
    <source>
        <dbReference type="Proteomes" id="UP000735302"/>
    </source>
</evidence>
<protein>
    <submittedName>
        <fullName evidence="2">Uncharacterized protein</fullName>
    </submittedName>
</protein>
<name>A0AAV4AP39_9GAST</name>
<evidence type="ECO:0000313" key="2">
    <source>
        <dbReference type="EMBL" id="GFO09559.1"/>
    </source>
</evidence>
<gene>
    <name evidence="2" type="ORF">PoB_003606400</name>
</gene>
<feature type="compositionally biased region" description="Low complexity" evidence="1">
    <location>
        <begin position="74"/>
        <end position="88"/>
    </location>
</feature>
<reference evidence="2 3" key="1">
    <citation type="journal article" date="2021" name="Elife">
        <title>Chloroplast acquisition without the gene transfer in kleptoplastic sea slugs, Plakobranchus ocellatus.</title>
        <authorList>
            <person name="Maeda T."/>
            <person name="Takahashi S."/>
            <person name="Yoshida T."/>
            <person name="Shimamura S."/>
            <person name="Takaki Y."/>
            <person name="Nagai Y."/>
            <person name="Toyoda A."/>
            <person name="Suzuki Y."/>
            <person name="Arimoto A."/>
            <person name="Ishii H."/>
            <person name="Satoh N."/>
            <person name="Nishiyama T."/>
            <person name="Hasebe M."/>
            <person name="Maruyama T."/>
            <person name="Minagawa J."/>
            <person name="Obokata J."/>
            <person name="Shigenobu S."/>
        </authorList>
    </citation>
    <scope>NUCLEOTIDE SEQUENCE [LARGE SCALE GENOMIC DNA]</scope>
</reference>
<organism evidence="2 3">
    <name type="scientific">Plakobranchus ocellatus</name>
    <dbReference type="NCBI Taxonomy" id="259542"/>
    <lineage>
        <taxon>Eukaryota</taxon>
        <taxon>Metazoa</taxon>
        <taxon>Spiralia</taxon>
        <taxon>Lophotrochozoa</taxon>
        <taxon>Mollusca</taxon>
        <taxon>Gastropoda</taxon>
        <taxon>Heterobranchia</taxon>
        <taxon>Euthyneura</taxon>
        <taxon>Panpulmonata</taxon>
        <taxon>Sacoglossa</taxon>
        <taxon>Placobranchoidea</taxon>
        <taxon>Plakobranchidae</taxon>
        <taxon>Plakobranchus</taxon>
    </lineage>
</organism>
<keyword evidence="3" id="KW-1185">Reference proteome</keyword>
<dbReference type="AlphaFoldDB" id="A0AAV4AP39"/>
<feature type="region of interest" description="Disordered" evidence="1">
    <location>
        <begin position="74"/>
        <end position="106"/>
    </location>
</feature>
<dbReference type="Proteomes" id="UP000735302">
    <property type="component" value="Unassembled WGS sequence"/>
</dbReference>
<dbReference type="EMBL" id="BLXT01004106">
    <property type="protein sequence ID" value="GFO09559.1"/>
    <property type="molecule type" value="Genomic_DNA"/>
</dbReference>
<evidence type="ECO:0000256" key="1">
    <source>
        <dbReference type="SAM" id="MobiDB-lite"/>
    </source>
</evidence>
<sequence length="106" mass="11488">MPLQTFYIAFRGAVAHLVGQSATKSEVRVSNPSPGQAVFQWNAPGCPPSTKWVARRNSRLRIYHYDRGVGGITSGEAASQSAGASLSQVRTRAGHRRPGLRRDLKA</sequence>
<accession>A0AAV4AP39</accession>